<dbReference type="InterPro" id="IPR000387">
    <property type="entry name" value="Tyr_Pase_dom"/>
</dbReference>
<dbReference type="PROSITE" id="PS50056">
    <property type="entry name" value="TYR_PHOSPHATASE_2"/>
    <property type="match status" value="1"/>
</dbReference>
<evidence type="ECO:0000259" key="12">
    <source>
        <dbReference type="PROSITE" id="PS50056"/>
    </source>
</evidence>
<evidence type="ECO:0000256" key="2">
    <source>
        <dbReference type="ARBA" id="ARBA00005189"/>
    </source>
</evidence>
<dbReference type="GO" id="GO:0008654">
    <property type="term" value="P:phospholipid biosynthetic process"/>
    <property type="evidence" value="ECO:0007669"/>
    <property type="project" value="UniProtKB-KW"/>
</dbReference>
<dbReference type="SUPFAM" id="SSF52799">
    <property type="entry name" value="(Phosphotyrosine protein) phosphatases II"/>
    <property type="match status" value="1"/>
</dbReference>
<dbReference type="Pfam" id="PF00782">
    <property type="entry name" value="DSPc"/>
    <property type="match status" value="1"/>
</dbReference>
<evidence type="ECO:0000256" key="5">
    <source>
        <dbReference type="ARBA" id="ARBA00022912"/>
    </source>
</evidence>
<reference evidence="13 14" key="1">
    <citation type="submission" date="2019-02" db="EMBL/GenBank/DDBJ databases">
        <title>Deep-cultivation of Planctomycetes and their phenomic and genomic characterization uncovers novel biology.</title>
        <authorList>
            <person name="Wiegand S."/>
            <person name="Jogler M."/>
            <person name="Boedeker C."/>
            <person name="Pinto D."/>
            <person name="Vollmers J."/>
            <person name="Rivas-Marin E."/>
            <person name="Kohn T."/>
            <person name="Peeters S.H."/>
            <person name="Heuer A."/>
            <person name="Rast P."/>
            <person name="Oberbeckmann S."/>
            <person name="Bunk B."/>
            <person name="Jeske O."/>
            <person name="Meyerdierks A."/>
            <person name="Storesund J.E."/>
            <person name="Kallscheuer N."/>
            <person name="Luecker S."/>
            <person name="Lage O.M."/>
            <person name="Pohl T."/>
            <person name="Merkel B.J."/>
            <person name="Hornburger P."/>
            <person name="Mueller R.-W."/>
            <person name="Bruemmer F."/>
            <person name="Labrenz M."/>
            <person name="Spormann A.M."/>
            <person name="Op den Camp H."/>
            <person name="Overmann J."/>
            <person name="Amann R."/>
            <person name="Jetten M.S.M."/>
            <person name="Mascher T."/>
            <person name="Medema M.H."/>
            <person name="Devos D.P."/>
            <person name="Kaster A.-K."/>
            <person name="Ovreas L."/>
            <person name="Rohde M."/>
            <person name="Galperin M.Y."/>
            <person name="Jogler C."/>
        </authorList>
    </citation>
    <scope>NUCLEOTIDE SEQUENCE [LARGE SCALE GENOMIC DNA]</scope>
    <source>
        <strain evidence="13 14">SV_7m_r</strain>
    </source>
</reference>
<dbReference type="FunFam" id="3.90.190.10:FF:000060">
    <property type="entry name" value="Phosphatidylglycerophosphatase and protein-tyrosine phosphatase 1"/>
    <property type="match status" value="1"/>
</dbReference>
<keyword evidence="3" id="KW-0444">Lipid biosynthesis</keyword>
<dbReference type="InterPro" id="IPR016130">
    <property type="entry name" value="Tyr_Pase_AS"/>
</dbReference>
<evidence type="ECO:0000256" key="3">
    <source>
        <dbReference type="ARBA" id="ARBA00022516"/>
    </source>
</evidence>
<comment type="pathway">
    <text evidence="2">Lipid metabolism.</text>
</comment>
<dbReference type="InterPro" id="IPR044596">
    <property type="entry name" value="PTPMT1-like"/>
</dbReference>
<proteinExistence type="predicted"/>
<evidence type="ECO:0000256" key="8">
    <source>
        <dbReference type="ARBA" id="ARBA00023209"/>
    </source>
</evidence>
<evidence type="ECO:0000256" key="10">
    <source>
        <dbReference type="ARBA" id="ARBA00025707"/>
    </source>
</evidence>
<dbReference type="Gene3D" id="3.90.190.10">
    <property type="entry name" value="Protein tyrosine phosphatase superfamily"/>
    <property type="match status" value="1"/>
</dbReference>
<dbReference type="PANTHER" id="PTHR46274">
    <property type="entry name" value="PHOSPHATIDYLINOSITOL PHOSPHATASE"/>
    <property type="match status" value="1"/>
</dbReference>
<keyword evidence="9" id="KW-1208">Phospholipid metabolism</keyword>
<dbReference type="PROSITE" id="PS00383">
    <property type="entry name" value="TYR_PHOSPHATASE_1"/>
    <property type="match status" value="1"/>
</dbReference>
<evidence type="ECO:0000256" key="4">
    <source>
        <dbReference type="ARBA" id="ARBA00022801"/>
    </source>
</evidence>
<gene>
    <name evidence="13" type="ORF">SV7mr_00340</name>
</gene>
<comment type="pathway">
    <text evidence="10">Phospholipid metabolism.</text>
</comment>
<dbReference type="Proteomes" id="UP000315003">
    <property type="component" value="Chromosome"/>
</dbReference>
<evidence type="ECO:0008006" key="15">
    <source>
        <dbReference type="Google" id="ProtNLM"/>
    </source>
</evidence>
<accession>A0A517SN60</accession>
<keyword evidence="4" id="KW-0378">Hydrolase</keyword>
<name>A0A517SN60_9BACT</name>
<feature type="domain" description="Tyrosine-protein phosphatase" evidence="11">
    <location>
        <begin position="48"/>
        <end position="192"/>
    </location>
</feature>
<dbReference type="InterPro" id="IPR000340">
    <property type="entry name" value="Dual-sp_phosphatase_cat-dom"/>
</dbReference>
<comment type="subcellular location">
    <subcellularLocation>
        <location evidence="1">Membrane</location>
    </subcellularLocation>
</comment>
<evidence type="ECO:0000256" key="6">
    <source>
        <dbReference type="ARBA" id="ARBA00023098"/>
    </source>
</evidence>
<dbReference type="GO" id="GO:0004721">
    <property type="term" value="F:phosphoprotein phosphatase activity"/>
    <property type="evidence" value="ECO:0007669"/>
    <property type="project" value="UniProtKB-KW"/>
</dbReference>
<evidence type="ECO:0000259" key="11">
    <source>
        <dbReference type="PROSITE" id="PS50054"/>
    </source>
</evidence>
<dbReference type="EMBL" id="CP036272">
    <property type="protein sequence ID" value="QDT57552.1"/>
    <property type="molecule type" value="Genomic_DNA"/>
</dbReference>
<dbReference type="GO" id="GO:0016020">
    <property type="term" value="C:membrane"/>
    <property type="evidence" value="ECO:0007669"/>
    <property type="project" value="UniProtKB-SubCell"/>
</dbReference>
<organism evidence="13 14">
    <name type="scientific">Stieleria bergensis</name>
    <dbReference type="NCBI Taxonomy" id="2528025"/>
    <lineage>
        <taxon>Bacteria</taxon>
        <taxon>Pseudomonadati</taxon>
        <taxon>Planctomycetota</taxon>
        <taxon>Planctomycetia</taxon>
        <taxon>Pirellulales</taxon>
        <taxon>Pirellulaceae</taxon>
        <taxon>Stieleria</taxon>
    </lineage>
</organism>
<sequence length="214" mass="23944">MKADGLAFPSLPLKSDFILFARLYARTVFLPTLAWNMLLGRVLKVRHWWDSIDDNVILGAYPFPRDVAALRSEGVAAVVNTCEEYAGPLDQYRNHGIEQLRIPTTDFTPPKLASIEAAVEFIQKYALRKDVVYIHCKAGRSRSATVALCWLVKYRGMTPEEAQAYLLTCRPHVKPNIDQRQVVKDFVARLATAESESGLFPTIESTVDGSISAD</sequence>
<protein>
    <recommendedName>
        <fullName evidence="15">Dual specificity phosphatase, catalytic domain</fullName>
    </recommendedName>
</protein>
<evidence type="ECO:0000313" key="14">
    <source>
        <dbReference type="Proteomes" id="UP000315003"/>
    </source>
</evidence>
<evidence type="ECO:0000256" key="9">
    <source>
        <dbReference type="ARBA" id="ARBA00023264"/>
    </source>
</evidence>
<dbReference type="PANTHER" id="PTHR46274:SF6">
    <property type="entry name" value="TYR_PHOSPHATASE_2 DOMAIN-CONTAINING PROTEIN"/>
    <property type="match status" value="1"/>
</dbReference>
<feature type="domain" description="Tyrosine specific protein phosphatases" evidence="12">
    <location>
        <begin position="116"/>
        <end position="181"/>
    </location>
</feature>
<dbReference type="InterPro" id="IPR029021">
    <property type="entry name" value="Prot-tyrosine_phosphatase-like"/>
</dbReference>
<keyword evidence="14" id="KW-1185">Reference proteome</keyword>
<dbReference type="PROSITE" id="PS50054">
    <property type="entry name" value="TYR_PHOSPHATASE_DUAL"/>
    <property type="match status" value="1"/>
</dbReference>
<keyword evidence="7" id="KW-0472">Membrane</keyword>
<dbReference type="SMART" id="SM00195">
    <property type="entry name" value="DSPc"/>
    <property type="match status" value="1"/>
</dbReference>
<keyword evidence="5" id="KW-0904">Protein phosphatase</keyword>
<evidence type="ECO:0000256" key="1">
    <source>
        <dbReference type="ARBA" id="ARBA00004370"/>
    </source>
</evidence>
<dbReference type="AlphaFoldDB" id="A0A517SN60"/>
<evidence type="ECO:0000256" key="7">
    <source>
        <dbReference type="ARBA" id="ARBA00023136"/>
    </source>
</evidence>
<keyword evidence="8" id="KW-0594">Phospholipid biosynthesis</keyword>
<evidence type="ECO:0000313" key="13">
    <source>
        <dbReference type="EMBL" id="QDT57552.1"/>
    </source>
</evidence>
<dbReference type="InterPro" id="IPR020422">
    <property type="entry name" value="TYR_PHOSPHATASE_DUAL_dom"/>
</dbReference>
<keyword evidence="6" id="KW-0443">Lipid metabolism</keyword>
<dbReference type="CDD" id="cd14524">
    <property type="entry name" value="PTPMT1"/>
    <property type="match status" value="1"/>
</dbReference>
<dbReference type="GO" id="GO:0005737">
    <property type="term" value="C:cytoplasm"/>
    <property type="evidence" value="ECO:0007669"/>
    <property type="project" value="UniProtKB-ARBA"/>
</dbReference>